<feature type="transmembrane region" description="Helical" evidence="2">
    <location>
        <begin position="7"/>
        <end position="37"/>
    </location>
</feature>
<evidence type="ECO:0000256" key="2">
    <source>
        <dbReference type="SAM" id="Phobius"/>
    </source>
</evidence>
<keyword evidence="2" id="KW-1133">Transmembrane helix</keyword>
<evidence type="ECO:0008006" key="5">
    <source>
        <dbReference type="Google" id="ProtNLM"/>
    </source>
</evidence>
<feature type="transmembrane region" description="Helical" evidence="2">
    <location>
        <begin position="43"/>
        <end position="72"/>
    </location>
</feature>
<proteinExistence type="predicted"/>
<evidence type="ECO:0000313" key="4">
    <source>
        <dbReference type="Proteomes" id="UP000677054"/>
    </source>
</evidence>
<organism evidence="3">
    <name type="scientific">Darwinula stevensoni</name>
    <dbReference type="NCBI Taxonomy" id="69355"/>
    <lineage>
        <taxon>Eukaryota</taxon>
        <taxon>Metazoa</taxon>
        <taxon>Ecdysozoa</taxon>
        <taxon>Arthropoda</taxon>
        <taxon>Crustacea</taxon>
        <taxon>Oligostraca</taxon>
        <taxon>Ostracoda</taxon>
        <taxon>Podocopa</taxon>
        <taxon>Podocopida</taxon>
        <taxon>Darwinulocopina</taxon>
        <taxon>Darwinuloidea</taxon>
        <taxon>Darwinulidae</taxon>
        <taxon>Darwinula</taxon>
    </lineage>
</organism>
<gene>
    <name evidence="3" type="ORF">DSTB1V02_LOCUS7939</name>
</gene>
<keyword evidence="2" id="KW-0812">Transmembrane</keyword>
<keyword evidence="4" id="KW-1185">Reference proteome</keyword>
<sequence length="100" mass="10713">MYPKMKLMILLLCLDFLILSLMLLSAVALLVLTILAGMKGDPVTVILAIMTVALFISCPVAIHFFIVIYSYYKELENASPPGEGHGLVGLRAPPAPPGGD</sequence>
<evidence type="ECO:0000313" key="3">
    <source>
        <dbReference type="EMBL" id="CAD7248118.1"/>
    </source>
</evidence>
<dbReference type="Proteomes" id="UP000677054">
    <property type="component" value="Unassembled WGS sequence"/>
</dbReference>
<feature type="region of interest" description="Disordered" evidence="1">
    <location>
        <begin position="81"/>
        <end position="100"/>
    </location>
</feature>
<accession>A0A7R8XD58</accession>
<evidence type="ECO:0000256" key="1">
    <source>
        <dbReference type="SAM" id="MobiDB-lite"/>
    </source>
</evidence>
<dbReference type="EMBL" id="LR901231">
    <property type="protein sequence ID" value="CAD7248118.1"/>
    <property type="molecule type" value="Genomic_DNA"/>
</dbReference>
<reference evidence="3" key="1">
    <citation type="submission" date="2020-11" db="EMBL/GenBank/DDBJ databases">
        <authorList>
            <person name="Tran Van P."/>
        </authorList>
    </citation>
    <scope>NUCLEOTIDE SEQUENCE</scope>
</reference>
<protein>
    <recommendedName>
        <fullName evidence="5">Transmembrane protein</fullName>
    </recommendedName>
</protein>
<keyword evidence="2" id="KW-0472">Membrane</keyword>
<dbReference type="AlphaFoldDB" id="A0A7R8XD58"/>
<name>A0A7R8XD58_9CRUS</name>
<dbReference type="EMBL" id="CAJPEV010001714">
    <property type="protein sequence ID" value="CAG0893983.1"/>
    <property type="molecule type" value="Genomic_DNA"/>
</dbReference>